<dbReference type="GO" id="GO:0006672">
    <property type="term" value="P:ceramide metabolic process"/>
    <property type="evidence" value="ECO:0007669"/>
    <property type="project" value="TreeGrafter"/>
</dbReference>
<dbReference type="SUPFAM" id="SSF111331">
    <property type="entry name" value="NAD kinase/diacylglycerol kinase-like"/>
    <property type="match status" value="1"/>
</dbReference>
<feature type="compositionally biased region" description="Basic and acidic residues" evidence="1">
    <location>
        <begin position="458"/>
        <end position="485"/>
    </location>
</feature>
<dbReference type="GO" id="GO:0001729">
    <property type="term" value="F:ceramide kinase activity"/>
    <property type="evidence" value="ECO:0007669"/>
    <property type="project" value="TreeGrafter"/>
</dbReference>
<evidence type="ECO:0000256" key="1">
    <source>
        <dbReference type="SAM" id="MobiDB-lite"/>
    </source>
</evidence>
<comment type="caution">
    <text evidence="3">The sequence shown here is derived from an EMBL/GenBank/DDBJ whole genome shotgun (WGS) entry which is preliminary data.</text>
</comment>
<gene>
    <name evidence="3" type="ORF">RRG08_003791</name>
</gene>
<reference evidence="3" key="1">
    <citation type="journal article" date="2023" name="G3 (Bethesda)">
        <title>A reference genome for the long-term kleptoplast-retaining sea slug Elysia crispata morphotype clarki.</title>
        <authorList>
            <person name="Eastman K.E."/>
            <person name="Pendleton A.L."/>
            <person name="Shaikh M.A."/>
            <person name="Suttiyut T."/>
            <person name="Ogas R."/>
            <person name="Tomko P."/>
            <person name="Gavelis G."/>
            <person name="Widhalm J.R."/>
            <person name="Wisecaver J.H."/>
        </authorList>
    </citation>
    <scope>NUCLEOTIDE SEQUENCE</scope>
    <source>
        <strain evidence="3">ECLA1</strain>
    </source>
</reference>
<dbReference type="InterPro" id="IPR017438">
    <property type="entry name" value="ATP-NAD_kinase_N"/>
</dbReference>
<dbReference type="PROSITE" id="PS50146">
    <property type="entry name" value="DAGK"/>
    <property type="match status" value="1"/>
</dbReference>
<dbReference type="Proteomes" id="UP001283361">
    <property type="component" value="Unassembled WGS sequence"/>
</dbReference>
<dbReference type="InterPro" id="IPR016064">
    <property type="entry name" value="NAD/diacylglycerol_kinase_sf"/>
</dbReference>
<feature type="compositionally biased region" description="Basic and acidic residues" evidence="1">
    <location>
        <begin position="8"/>
        <end position="29"/>
    </location>
</feature>
<protein>
    <recommendedName>
        <fullName evidence="2">DAGKc domain-containing protein</fullName>
    </recommendedName>
</protein>
<name>A0AAE1AVI5_9GAST</name>
<dbReference type="PANTHER" id="PTHR12358:SF111">
    <property type="entry name" value="CERAMIDE KINASE, ISOFORM A"/>
    <property type="match status" value="1"/>
</dbReference>
<dbReference type="Gene3D" id="3.40.50.10330">
    <property type="entry name" value="Probable inorganic polyphosphate/atp-NAD kinase, domain 1"/>
    <property type="match status" value="1"/>
</dbReference>
<keyword evidence="4" id="KW-1185">Reference proteome</keyword>
<dbReference type="AlphaFoldDB" id="A0AAE1AVI5"/>
<dbReference type="Pfam" id="PF00781">
    <property type="entry name" value="DAGK_cat"/>
    <property type="match status" value="1"/>
</dbReference>
<sequence length="600" mass="66414">MTENQPIKQDELPETEKPHSAGEKHEERGESIMCTSVKFSNQDMNLLVCELSLVIEELNGLEKEKTSKSKGFSLNFRWCEIITAQNSSEKDTQNQMLTLHYMEKQKNKSLRVKSVTLKVTGDNFDSILSSIQDQCQKVPNRPKKLFVLINPIGGNRKGVEIYEKKIAPIFALANCETTVKISERAKHALEIGETQDFTGYDGIICVSGDGLYQELLEGYLKQLQKAHGVDINDPKAKIVKPNIPFCLIPAGSSNGTVRYTNDGVIDLETSALRVLRGEIHSLNIVTVHEPGKIIGVCGLAFGIGLITDLLKHSDERRWMKKARYVYSIAAVLLKRRRMYDAQVDYILDEDESEGAHSAQDGAVQPRKEWTEFNPDGKRYACTAFLVSRMVNLGNKTIVDPYSNSGALILDTGCSNFGFFKYTRTMLGQSPAGEIANLHIKDKAVGLRIKILRDEAVSSEKDKTVGLKEEDAKQADEEETGNRGDSEGVSELDNVAKTEKSESSKSVETVEPGEGGGEVEQIEEDSKTDPAKGSGGKSEAGKKRNRKAEAAAARDSELEHYIYLDGEIKRVDGLEFECRLHSSFVPMFGCVASELVDAKSE</sequence>
<evidence type="ECO:0000313" key="3">
    <source>
        <dbReference type="EMBL" id="KAK3794647.1"/>
    </source>
</evidence>
<dbReference type="InterPro" id="IPR050187">
    <property type="entry name" value="Lipid_Phosphate_FormReg"/>
</dbReference>
<dbReference type="PANTHER" id="PTHR12358">
    <property type="entry name" value="SPHINGOSINE KINASE"/>
    <property type="match status" value="1"/>
</dbReference>
<evidence type="ECO:0000259" key="2">
    <source>
        <dbReference type="PROSITE" id="PS50146"/>
    </source>
</evidence>
<dbReference type="InterPro" id="IPR001206">
    <property type="entry name" value="Diacylglycerol_kinase_cat_dom"/>
</dbReference>
<dbReference type="Gene3D" id="2.60.200.40">
    <property type="match status" value="1"/>
</dbReference>
<proteinExistence type="predicted"/>
<feature type="region of interest" description="Disordered" evidence="1">
    <location>
        <begin position="1"/>
        <end position="29"/>
    </location>
</feature>
<feature type="compositionally biased region" description="Basic and acidic residues" evidence="1">
    <location>
        <begin position="538"/>
        <end position="553"/>
    </location>
</feature>
<dbReference type="EMBL" id="JAWDGP010001105">
    <property type="protein sequence ID" value="KAK3794647.1"/>
    <property type="molecule type" value="Genomic_DNA"/>
</dbReference>
<feature type="compositionally biased region" description="Basic and acidic residues" evidence="1">
    <location>
        <begin position="493"/>
        <end position="504"/>
    </location>
</feature>
<feature type="domain" description="DAGKc" evidence="2">
    <location>
        <begin position="140"/>
        <end position="291"/>
    </location>
</feature>
<evidence type="ECO:0000313" key="4">
    <source>
        <dbReference type="Proteomes" id="UP001283361"/>
    </source>
</evidence>
<dbReference type="GO" id="GO:0016020">
    <property type="term" value="C:membrane"/>
    <property type="evidence" value="ECO:0007669"/>
    <property type="project" value="GOC"/>
</dbReference>
<accession>A0AAE1AVI5</accession>
<organism evidence="3 4">
    <name type="scientific">Elysia crispata</name>
    <name type="common">lettuce slug</name>
    <dbReference type="NCBI Taxonomy" id="231223"/>
    <lineage>
        <taxon>Eukaryota</taxon>
        <taxon>Metazoa</taxon>
        <taxon>Spiralia</taxon>
        <taxon>Lophotrochozoa</taxon>
        <taxon>Mollusca</taxon>
        <taxon>Gastropoda</taxon>
        <taxon>Heterobranchia</taxon>
        <taxon>Euthyneura</taxon>
        <taxon>Panpulmonata</taxon>
        <taxon>Sacoglossa</taxon>
        <taxon>Placobranchoidea</taxon>
        <taxon>Plakobranchidae</taxon>
        <taxon>Elysia</taxon>
    </lineage>
</organism>
<feature type="region of interest" description="Disordered" evidence="1">
    <location>
        <begin position="458"/>
        <end position="553"/>
    </location>
</feature>